<evidence type="ECO:0000256" key="7">
    <source>
        <dbReference type="ARBA" id="ARBA00023209"/>
    </source>
</evidence>
<evidence type="ECO:0000313" key="11">
    <source>
        <dbReference type="Proteomes" id="UP001596414"/>
    </source>
</evidence>
<protein>
    <recommendedName>
        <fullName evidence="1">phosphoglycerol geranylgeranyltransferase</fullName>
        <ecNumber evidence="1">2.5.1.41</ecNumber>
    </recommendedName>
</protein>
<dbReference type="GO" id="GO:0046474">
    <property type="term" value="P:glycerophospholipid biosynthetic process"/>
    <property type="evidence" value="ECO:0007669"/>
    <property type="project" value="UniProtKB-ARBA"/>
</dbReference>
<dbReference type="EMBL" id="JBHSZQ010000047">
    <property type="protein sequence ID" value="MFC7126750.1"/>
    <property type="molecule type" value="Genomic_DNA"/>
</dbReference>
<dbReference type="RefSeq" id="WP_267637429.1">
    <property type="nucleotide sequence ID" value="NZ_JAODIY010000009.1"/>
</dbReference>
<dbReference type="Gene3D" id="3.20.20.390">
    <property type="entry name" value="FMN-linked oxidoreductases"/>
    <property type="match status" value="1"/>
</dbReference>
<dbReference type="InterPro" id="IPR039074">
    <property type="entry name" value="GGGP/HepGP_synthase_I"/>
</dbReference>
<evidence type="ECO:0000256" key="5">
    <source>
        <dbReference type="ARBA" id="ARBA00022842"/>
    </source>
</evidence>
<dbReference type="PANTHER" id="PTHR40029">
    <property type="match status" value="1"/>
</dbReference>
<organism evidence="10 11">
    <name type="scientific">Halovenus rubra</name>
    <dbReference type="NCBI Taxonomy" id="869890"/>
    <lineage>
        <taxon>Archaea</taxon>
        <taxon>Methanobacteriati</taxon>
        <taxon>Methanobacteriota</taxon>
        <taxon>Stenosarchaea group</taxon>
        <taxon>Halobacteria</taxon>
        <taxon>Halobacteriales</taxon>
        <taxon>Haloarculaceae</taxon>
        <taxon>Halovenus</taxon>
    </lineage>
</organism>
<keyword evidence="7" id="KW-0594">Phospholipid biosynthesis</keyword>
<comment type="caution">
    <text evidence="10">The sequence shown here is derived from an EMBL/GenBank/DDBJ whole genome shotgun (WGS) entry which is preliminary data.</text>
</comment>
<keyword evidence="4" id="KW-0479">Metal-binding</keyword>
<dbReference type="AlphaFoldDB" id="A0ABD5X6C5"/>
<evidence type="ECO:0000256" key="2">
    <source>
        <dbReference type="ARBA" id="ARBA00022516"/>
    </source>
</evidence>
<dbReference type="EC" id="2.5.1.41" evidence="1"/>
<dbReference type="GO" id="GO:0046872">
    <property type="term" value="F:metal ion binding"/>
    <property type="evidence" value="ECO:0007669"/>
    <property type="project" value="UniProtKB-KW"/>
</dbReference>
<sequence length="424" mass="45657">MSLPDIASKLERVSSTVSIAGRSLLGLDTNPVSDDWSHITKVDPEGEKQLPLCFPLYLSQTSAISVGGSRDVTGPRTEEAFELLEYAPVPAFHEPSAAQHVTEKTRDHAEFLAIPEVLNGDSEALVGTLGQGIEYIQEDLGPSMIEEKLGFSLDGGVGKRLTAFGAGYMLQDAVFEAYIIMNPDSAAAREASVTEDDLLTPQEAKQRALAAEYHLESEVIYLEYSGTYGGEEATDILETISDSVTWSRLWYGGGLDNRNHAKEVLEAGADAVIVGDIFHEIANEEADLVEQARGEFDSIPSRDELADWIEQTVAINETSAARFLSTIVTVPDPQARALSYLAAGVEMALELDALAETADEPTTDEVAHMVQDETLSIEADFGDVLDGRDATAAAEAISEALLAERYELGEETIVSARQVGLSLS</sequence>
<dbReference type="InterPro" id="IPR008205">
    <property type="entry name" value="GGGP_HepGP_synthase"/>
</dbReference>
<name>A0ABD5X6C5_9EURY</name>
<evidence type="ECO:0000256" key="1">
    <source>
        <dbReference type="ARBA" id="ARBA00012676"/>
    </source>
</evidence>
<keyword evidence="8" id="KW-1208">Phospholipid metabolism</keyword>
<keyword evidence="2" id="KW-0444">Lipid biosynthesis</keyword>
<evidence type="ECO:0000256" key="8">
    <source>
        <dbReference type="ARBA" id="ARBA00023264"/>
    </source>
</evidence>
<dbReference type="Pfam" id="PF01884">
    <property type="entry name" value="PcrB"/>
    <property type="match status" value="1"/>
</dbReference>
<proteinExistence type="predicted"/>
<dbReference type="GO" id="GO:0047294">
    <property type="term" value="F:phosphoglycerol geranylgeranyltransferase activity"/>
    <property type="evidence" value="ECO:0007669"/>
    <property type="project" value="UniProtKB-EC"/>
</dbReference>
<reference evidence="10 11" key="1">
    <citation type="journal article" date="2014" name="Int. J. Syst. Evol. Microbiol.">
        <title>Complete genome sequence of Corynebacterium casei LMG S-19264T (=DSM 44701T), isolated from a smear-ripened cheese.</title>
        <authorList>
            <consortium name="US DOE Joint Genome Institute (JGI-PGF)"/>
            <person name="Walter F."/>
            <person name="Albersmeier A."/>
            <person name="Kalinowski J."/>
            <person name="Ruckert C."/>
        </authorList>
    </citation>
    <scope>NUCLEOTIDE SEQUENCE [LARGE SCALE GENOMIC DNA]</scope>
    <source>
        <strain evidence="10 11">CGMCC 4.7215</strain>
    </source>
</reference>
<dbReference type="SUPFAM" id="SSF51395">
    <property type="entry name" value="FMN-linked oxidoreductases"/>
    <property type="match status" value="1"/>
</dbReference>
<dbReference type="PANTHER" id="PTHR40029:SF2">
    <property type="entry name" value="HEPTAPRENYLGLYCERYL PHOSPHATE SYNTHASE"/>
    <property type="match status" value="1"/>
</dbReference>
<accession>A0ABD5X6C5</accession>
<evidence type="ECO:0000256" key="9">
    <source>
        <dbReference type="ARBA" id="ARBA00047288"/>
    </source>
</evidence>
<keyword evidence="5" id="KW-0460">Magnesium</keyword>
<dbReference type="InterPro" id="IPR038597">
    <property type="entry name" value="GGGP/HepGP_synthase_sf"/>
</dbReference>
<evidence type="ECO:0000256" key="6">
    <source>
        <dbReference type="ARBA" id="ARBA00023098"/>
    </source>
</evidence>
<keyword evidence="3" id="KW-0808">Transferase</keyword>
<keyword evidence="6" id="KW-0443">Lipid metabolism</keyword>
<gene>
    <name evidence="10" type="ORF">ACFQJ7_12060</name>
</gene>
<evidence type="ECO:0000313" key="10">
    <source>
        <dbReference type="EMBL" id="MFC7126750.1"/>
    </source>
</evidence>
<evidence type="ECO:0000256" key="3">
    <source>
        <dbReference type="ARBA" id="ARBA00022679"/>
    </source>
</evidence>
<dbReference type="Proteomes" id="UP001596414">
    <property type="component" value="Unassembled WGS sequence"/>
</dbReference>
<dbReference type="GO" id="GO:0120536">
    <property type="term" value="F:heptaprenylglyceryl phosphate synthase activity"/>
    <property type="evidence" value="ECO:0007669"/>
    <property type="project" value="UniProtKB-ARBA"/>
</dbReference>
<comment type="catalytic activity">
    <reaction evidence="9">
        <text>sn-glycerol 1-phosphate + (2E,6E,10E)-geranylgeranyl diphosphate = sn-3-O-(geranylgeranyl)glycerol 1-phosphate + diphosphate</text>
        <dbReference type="Rhea" id="RHEA:23404"/>
        <dbReference type="ChEBI" id="CHEBI:33019"/>
        <dbReference type="ChEBI" id="CHEBI:57677"/>
        <dbReference type="ChEBI" id="CHEBI:57685"/>
        <dbReference type="ChEBI" id="CHEBI:58756"/>
        <dbReference type="EC" id="2.5.1.41"/>
    </reaction>
</comment>
<evidence type="ECO:0000256" key="4">
    <source>
        <dbReference type="ARBA" id="ARBA00022723"/>
    </source>
</evidence>